<gene>
    <name evidence="1" type="ORF">CEXT_48481</name>
</gene>
<sequence length="291" mass="31586">MGKQCSRNLVVVETHLSSVCLSIWCRRARRGRRLYRRLCWEESRFGLGVRRPDGGCGVFIVGNVFGMLAIVSSAEVRRQNFLDGELEGDGWISASPCAPGGGGTTVHGLQVERHQPSASEESSAVLVRPSALFAGYLSTNCENNSFTKKKRTIPKHFPVEKTPNDNSADVVCCKGACCCCFYRVAFKSFPSGTSEGRKEANGGASYLPNRVGSSLRNTSNDCLCGGVVGGRCLASANRVSLTPPPTCRKTNGECPREVDPGCGLLLKCQRTRMGWSRFLALSKPRIFQSSF</sequence>
<protein>
    <submittedName>
        <fullName evidence="1">Uncharacterized protein</fullName>
    </submittedName>
</protein>
<dbReference type="EMBL" id="BPLR01002834">
    <property type="protein sequence ID" value="GIX78356.1"/>
    <property type="molecule type" value="Genomic_DNA"/>
</dbReference>
<reference evidence="1 2" key="1">
    <citation type="submission" date="2021-06" db="EMBL/GenBank/DDBJ databases">
        <title>Caerostris extrusa draft genome.</title>
        <authorList>
            <person name="Kono N."/>
            <person name="Arakawa K."/>
        </authorList>
    </citation>
    <scope>NUCLEOTIDE SEQUENCE [LARGE SCALE GENOMIC DNA]</scope>
</reference>
<proteinExistence type="predicted"/>
<dbReference type="Proteomes" id="UP001054945">
    <property type="component" value="Unassembled WGS sequence"/>
</dbReference>
<accession>A0AAV4N3V5</accession>
<evidence type="ECO:0000313" key="2">
    <source>
        <dbReference type="Proteomes" id="UP001054945"/>
    </source>
</evidence>
<name>A0AAV4N3V5_CAEEX</name>
<comment type="caution">
    <text evidence="1">The sequence shown here is derived from an EMBL/GenBank/DDBJ whole genome shotgun (WGS) entry which is preliminary data.</text>
</comment>
<dbReference type="AlphaFoldDB" id="A0AAV4N3V5"/>
<evidence type="ECO:0000313" key="1">
    <source>
        <dbReference type="EMBL" id="GIX78356.1"/>
    </source>
</evidence>
<organism evidence="1 2">
    <name type="scientific">Caerostris extrusa</name>
    <name type="common">Bark spider</name>
    <name type="synonym">Caerostris bankana</name>
    <dbReference type="NCBI Taxonomy" id="172846"/>
    <lineage>
        <taxon>Eukaryota</taxon>
        <taxon>Metazoa</taxon>
        <taxon>Ecdysozoa</taxon>
        <taxon>Arthropoda</taxon>
        <taxon>Chelicerata</taxon>
        <taxon>Arachnida</taxon>
        <taxon>Araneae</taxon>
        <taxon>Araneomorphae</taxon>
        <taxon>Entelegynae</taxon>
        <taxon>Araneoidea</taxon>
        <taxon>Araneidae</taxon>
        <taxon>Caerostris</taxon>
    </lineage>
</organism>
<keyword evidence="2" id="KW-1185">Reference proteome</keyword>